<keyword evidence="1" id="KW-0175">Coiled coil</keyword>
<dbReference type="Proteomes" id="UP000249467">
    <property type="component" value="Unassembled WGS sequence"/>
</dbReference>
<comment type="caution">
    <text evidence="2">The sequence shown here is derived from an EMBL/GenBank/DDBJ whole genome shotgun (WGS) entry which is preliminary data.</text>
</comment>
<evidence type="ECO:0000313" key="2">
    <source>
        <dbReference type="EMBL" id="PZO41446.1"/>
    </source>
</evidence>
<gene>
    <name evidence="2" type="ORF">DCF19_09590</name>
</gene>
<proteinExistence type="predicted"/>
<evidence type="ECO:0000256" key="1">
    <source>
        <dbReference type="SAM" id="Coils"/>
    </source>
</evidence>
<evidence type="ECO:0000313" key="3">
    <source>
        <dbReference type="Proteomes" id="UP000249467"/>
    </source>
</evidence>
<reference evidence="2 3" key="1">
    <citation type="submission" date="2018-04" db="EMBL/GenBank/DDBJ databases">
        <authorList>
            <person name="Go L.Y."/>
            <person name="Mitchell J.A."/>
        </authorList>
    </citation>
    <scope>NUCLEOTIDE SEQUENCE [LARGE SCALE GENOMIC DNA]</scope>
    <source>
        <strain evidence="2">ULC066bin1</strain>
    </source>
</reference>
<accession>A0A2W4W9E9</accession>
<dbReference type="EMBL" id="QBML01000011">
    <property type="protein sequence ID" value="PZO41446.1"/>
    <property type="molecule type" value="Genomic_DNA"/>
</dbReference>
<dbReference type="AlphaFoldDB" id="A0A2W4W9E9"/>
<feature type="coiled-coil region" evidence="1">
    <location>
        <begin position="446"/>
        <end position="473"/>
    </location>
</feature>
<reference evidence="2 3" key="2">
    <citation type="submission" date="2018-06" db="EMBL/GenBank/DDBJ databases">
        <title>Metagenomic assembly of (sub)arctic Cyanobacteria and their associated microbiome from non-axenic cultures.</title>
        <authorList>
            <person name="Baurain D."/>
        </authorList>
    </citation>
    <scope>NUCLEOTIDE SEQUENCE [LARGE SCALE GENOMIC DNA]</scope>
    <source>
        <strain evidence="2">ULC066bin1</strain>
    </source>
</reference>
<name>A0A2W4W9E9_9CYAN</name>
<organism evidence="2 3">
    <name type="scientific">Pseudanabaena frigida</name>
    <dbReference type="NCBI Taxonomy" id="945775"/>
    <lineage>
        <taxon>Bacteria</taxon>
        <taxon>Bacillati</taxon>
        <taxon>Cyanobacteriota</taxon>
        <taxon>Cyanophyceae</taxon>
        <taxon>Pseudanabaenales</taxon>
        <taxon>Pseudanabaenaceae</taxon>
        <taxon>Pseudanabaena</taxon>
    </lineage>
</organism>
<protein>
    <submittedName>
        <fullName evidence="2">Uncharacterized protein</fullName>
    </submittedName>
</protein>
<sequence>MRFHLCFANHNPMGRQTLLDMADWFECGLLELGHQVSRSDSQLDPNAVNILWEYFLPGFGKAIRDTGVVYGIVATEIPDGDGFNWRRDGEWCQRWQGFSEAAEGADFIWTMVEETVPFYSQFAPTAYMELGFSQALVPLLKPSQREIDFGFWGLATPYRLSVIERLQKYVRVEWPQKLLSTSQLQDFMSHIKIGLSFKQSDQWPVPSPTRLGRLLHARVGIAAERTRVTTRQSALVKTVPDGSDFVDFALELLHGTWKEEAENAFEQYRQKLPMRLIMEEILDKTVSDDIIAGRSNNISGRIKLNLPWQPLLIEMLNNYNILEWKDIYYGIPQSLGSLDITSQDCSQLPEILIAESPELLKIQILQKRLQKLEAHLADSKELELFDSESPQLVKSLQDYNIVAYKNMVFGIPQSLGAIDFSQVDVLSLEGVVTGLSVREVQKEIEILDLVSKNSQLQLEMEQLQSQIQIIESSKFWKLRSLWLRLKNTTK</sequence>